<dbReference type="InterPro" id="IPR019734">
    <property type="entry name" value="TPR_rpt"/>
</dbReference>
<evidence type="ECO:0000313" key="3">
    <source>
        <dbReference type="Proteomes" id="UP000014760"/>
    </source>
</evidence>
<protein>
    <recommendedName>
        <fullName evidence="4">MalT-like TPR region domain-containing protein</fullName>
    </recommendedName>
</protein>
<sequence>MSNRCHQTNEFWILVTTLWQEAQEAITRKDFHLMRSLAERILTRCKMLKWMRIENDVRLDVCEIFMLAGNECNACKEASHLAKDFFSNAVLILAGVGRSERSCKNFSAAFVGLIRTHLHNDDMESAKVLLDDMDRSVFIDDHPDMDLAVARGSMEFGLALVKKHHYGVGTEYLTRAVQVLEESDPEFHDSESEGIFASALGLCLYMETGAVGAIDIVRRARLIWKSLNWPSGQIDSMVDCLKILLACLLWVDDPYEEAEVYSELLMLNCAVVSLHNDMLVPRAFTFLGMVASDNKQHEKAAAFLEQACTLHKQNKNWQRSEQSCTEIRKLLKLIGDANYNSCNYANAAFAYLECLHLLETQQPVQRARVADLCASLGRTLEALEDDKCSFYYKRAKDLKAN</sequence>
<dbReference type="EMBL" id="KB305308">
    <property type="protein sequence ID" value="ELU01213.1"/>
    <property type="molecule type" value="Genomic_DNA"/>
</dbReference>
<evidence type="ECO:0008006" key="4">
    <source>
        <dbReference type="Google" id="ProtNLM"/>
    </source>
</evidence>
<dbReference type="OrthoDB" id="5142960at2759"/>
<dbReference type="EMBL" id="AMQN01009389">
    <property type="status" value="NOT_ANNOTATED_CDS"/>
    <property type="molecule type" value="Genomic_DNA"/>
</dbReference>
<dbReference type="AlphaFoldDB" id="R7UBN3"/>
<reference evidence="2" key="3">
    <citation type="submission" date="2015-06" db="UniProtKB">
        <authorList>
            <consortium name="EnsemblMetazoa"/>
        </authorList>
    </citation>
    <scope>IDENTIFICATION</scope>
</reference>
<dbReference type="SUPFAM" id="SSF48452">
    <property type="entry name" value="TPR-like"/>
    <property type="match status" value="1"/>
</dbReference>
<dbReference type="Proteomes" id="UP000014760">
    <property type="component" value="Unassembled WGS sequence"/>
</dbReference>
<reference evidence="1 3" key="2">
    <citation type="journal article" date="2013" name="Nature">
        <title>Insights into bilaterian evolution from three spiralian genomes.</title>
        <authorList>
            <person name="Simakov O."/>
            <person name="Marletaz F."/>
            <person name="Cho S.J."/>
            <person name="Edsinger-Gonzales E."/>
            <person name="Havlak P."/>
            <person name="Hellsten U."/>
            <person name="Kuo D.H."/>
            <person name="Larsson T."/>
            <person name="Lv J."/>
            <person name="Arendt D."/>
            <person name="Savage R."/>
            <person name="Osoegawa K."/>
            <person name="de Jong P."/>
            <person name="Grimwood J."/>
            <person name="Chapman J.A."/>
            <person name="Shapiro H."/>
            <person name="Aerts A."/>
            <person name="Otillar R.P."/>
            <person name="Terry A.Y."/>
            <person name="Boore J.L."/>
            <person name="Grigoriev I.V."/>
            <person name="Lindberg D.R."/>
            <person name="Seaver E.C."/>
            <person name="Weisblat D.A."/>
            <person name="Putnam N.H."/>
            <person name="Rokhsar D.S."/>
        </authorList>
    </citation>
    <scope>NUCLEOTIDE SEQUENCE</scope>
    <source>
        <strain evidence="1 3">I ESC-2004</strain>
    </source>
</reference>
<keyword evidence="3" id="KW-1185">Reference proteome</keyword>
<dbReference type="EnsemblMetazoa" id="CapteT205791">
    <property type="protein sequence ID" value="CapteP205791"/>
    <property type="gene ID" value="CapteG205791"/>
</dbReference>
<evidence type="ECO:0000313" key="1">
    <source>
        <dbReference type="EMBL" id="ELU01213.1"/>
    </source>
</evidence>
<dbReference type="InterPro" id="IPR011990">
    <property type="entry name" value="TPR-like_helical_dom_sf"/>
</dbReference>
<gene>
    <name evidence="1" type="ORF">CAPTEDRAFT_205791</name>
</gene>
<name>R7UBN3_CAPTE</name>
<organism evidence="1">
    <name type="scientific">Capitella teleta</name>
    <name type="common">Polychaete worm</name>
    <dbReference type="NCBI Taxonomy" id="283909"/>
    <lineage>
        <taxon>Eukaryota</taxon>
        <taxon>Metazoa</taxon>
        <taxon>Spiralia</taxon>
        <taxon>Lophotrochozoa</taxon>
        <taxon>Annelida</taxon>
        <taxon>Polychaeta</taxon>
        <taxon>Sedentaria</taxon>
        <taxon>Scolecida</taxon>
        <taxon>Capitellidae</taxon>
        <taxon>Capitella</taxon>
    </lineage>
</organism>
<dbReference type="SMART" id="SM00028">
    <property type="entry name" value="TPR"/>
    <property type="match status" value="2"/>
</dbReference>
<reference evidence="3" key="1">
    <citation type="submission" date="2012-12" db="EMBL/GenBank/DDBJ databases">
        <authorList>
            <person name="Hellsten U."/>
            <person name="Grimwood J."/>
            <person name="Chapman J.A."/>
            <person name="Shapiro H."/>
            <person name="Aerts A."/>
            <person name="Otillar R.P."/>
            <person name="Terry A.Y."/>
            <person name="Boore J.L."/>
            <person name="Simakov O."/>
            <person name="Marletaz F."/>
            <person name="Cho S.-J."/>
            <person name="Edsinger-Gonzales E."/>
            <person name="Havlak P."/>
            <person name="Kuo D.-H."/>
            <person name="Larsson T."/>
            <person name="Lv J."/>
            <person name="Arendt D."/>
            <person name="Savage R."/>
            <person name="Osoegawa K."/>
            <person name="de Jong P."/>
            <person name="Lindberg D.R."/>
            <person name="Seaver E.C."/>
            <person name="Weisblat D.A."/>
            <person name="Putnam N.H."/>
            <person name="Grigoriev I.V."/>
            <person name="Rokhsar D.S."/>
        </authorList>
    </citation>
    <scope>NUCLEOTIDE SEQUENCE</scope>
    <source>
        <strain evidence="3">I ESC-2004</strain>
    </source>
</reference>
<dbReference type="Gene3D" id="1.25.40.10">
    <property type="entry name" value="Tetratricopeptide repeat domain"/>
    <property type="match status" value="1"/>
</dbReference>
<dbReference type="HOGENOM" id="CLU_033583_0_0_1"/>
<proteinExistence type="predicted"/>
<evidence type="ECO:0000313" key="2">
    <source>
        <dbReference type="EnsemblMetazoa" id="CapteP205791"/>
    </source>
</evidence>
<accession>R7UBN3</accession>